<accession>A0A2K2FPY7</accession>
<comment type="similarity">
    <text evidence="1 2">Belongs to the CutC family.</text>
</comment>
<dbReference type="Pfam" id="PF03932">
    <property type="entry name" value="CutC"/>
    <property type="match status" value="1"/>
</dbReference>
<proteinExistence type="inferred from homology"/>
<evidence type="ECO:0000256" key="2">
    <source>
        <dbReference type="HAMAP-Rule" id="MF_00795"/>
    </source>
</evidence>
<organism evidence="3 4">
    <name type="scientific">Clostridium thermosuccinogenes</name>
    <dbReference type="NCBI Taxonomy" id="84032"/>
    <lineage>
        <taxon>Bacteria</taxon>
        <taxon>Bacillati</taxon>
        <taxon>Bacillota</taxon>
        <taxon>Clostridia</taxon>
        <taxon>Eubacteriales</taxon>
        <taxon>Clostridiaceae</taxon>
        <taxon>Clostridium</taxon>
    </lineage>
</organism>
<keyword evidence="4" id="KW-1185">Reference proteome</keyword>
<dbReference type="FunFam" id="3.20.20.380:FF:000001">
    <property type="entry name" value="Copper homeostasis protein CutC"/>
    <property type="match status" value="1"/>
</dbReference>
<gene>
    <name evidence="2" type="primary">cutC</name>
    <name evidence="3" type="ORF">CDQ84_03960</name>
</gene>
<comment type="caution">
    <text evidence="3">The sequence shown here is derived from an EMBL/GenBank/DDBJ whole genome shotgun (WGS) entry which is preliminary data.</text>
</comment>
<dbReference type="OrthoDB" id="9815677at2"/>
<dbReference type="InterPro" id="IPR005627">
    <property type="entry name" value="CutC-like"/>
</dbReference>
<name>A0A2K2FPY7_9CLOT</name>
<dbReference type="Proteomes" id="UP000236151">
    <property type="component" value="Unassembled WGS sequence"/>
</dbReference>
<evidence type="ECO:0000256" key="1">
    <source>
        <dbReference type="ARBA" id="ARBA00007768"/>
    </source>
</evidence>
<dbReference type="PANTHER" id="PTHR12598:SF0">
    <property type="entry name" value="COPPER HOMEOSTASIS PROTEIN CUTC HOMOLOG"/>
    <property type="match status" value="1"/>
</dbReference>
<comment type="caution">
    <text evidence="2">Once thought to be involved in copper homeostasis, experiments in E.coli have shown this is not the case.</text>
</comment>
<dbReference type="InterPro" id="IPR036822">
    <property type="entry name" value="CutC-like_dom_sf"/>
</dbReference>
<dbReference type="EMBL" id="NIOJ01000006">
    <property type="protein sequence ID" value="PNU00814.1"/>
    <property type="molecule type" value="Genomic_DNA"/>
</dbReference>
<dbReference type="PANTHER" id="PTHR12598">
    <property type="entry name" value="COPPER HOMEOSTASIS PROTEIN CUTC"/>
    <property type="match status" value="1"/>
</dbReference>
<reference evidence="4" key="1">
    <citation type="submission" date="2017-06" db="EMBL/GenBank/DDBJ databases">
        <title>Investigating the central metabolism of Clostridium thermosuccinogenes.</title>
        <authorList>
            <person name="Koendjbiharie J.G."/>
            <person name="Van Kranenburg R."/>
            <person name="Vriesendorp B."/>
        </authorList>
    </citation>
    <scope>NUCLEOTIDE SEQUENCE [LARGE SCALE GENOMIC DNA]</scope>
    <source>
        <strain evidence="4">DSM 5806</strain>
    </source>
</reference>
<keyword evidence="2" id="KW-0963">Cytoplasm</keyword>
<protein>
    <recommendedName>
        <fullName evidence="2">PF03932 family protein CutC</fullName>
    </recommendedName>
</protein>
<evidence type="ECO:0000313" key="4">
    <source>
        <dbReference type="Proteomes" id="UP000236151"/>
    </source>
</evidence>
<evidence type="ECO:0000313" key="3">
    <source>
        <dbReference type="EMBL" id="PNU00814.1"/>
    </source>
</evidence>
<sequence>MKNFMLECCVDSVESAVAAQKGGADRLELCSDLIIGGTTPGINLFLAVRQKVSIKIHVLIRPRFGDFCYTDEEFSIMKKDVEMFRRNGADGVVIGVLKRDGSLDVGRMKELVSAAGDMSITLHRAFDVCRDAFQTLEEAKALGIRTILTSGQKNNCLDGKDLIRQLVEKAGDEIDIMVGGGVRYTNIKELAKATNAKSFHMSGKVEVDSAMIYRNKDVNMGLPMLSEYTIFRTDEKEVAKVRDILCSYEP</sequence>
<dbReference type="AlphaFoldDB" id="A0A2K2FPY7"/>
<dbReference type="Gene3D" id="3.20.20.380">
    <property type="entry name" value="Copper homeostasis (CutC) domain"/>
    <property type="match status" value="1"/>
</dbReference>
<dbReference type="GO" id="GO:0005507">
    <property type="term" value="F:copper ion binding"/>
    <property type="evidence" value="ECO:0007669"/>
    <property type="project" value="TreeGrafter"/>
</dbReference>
<comment type="subcellular location">
    <subcellularLocation>
        <location evidence="2">Cytoplasm</location>
    </subcellularLocation>
</comment>
<dbReference type="GO" id="GO:0005737">
    <property type="term" value="C:cytoplasm"/>
    <property type="evidence" value="ECO:0007669"/>
    <property type="project" value="UniProtKB-SubCell"/>
</dbReference>
<dbReference type="HAMAP" id="MF_00795">
    <property type="entry name" value="CutC"/>
    <property type="match status" value="1"/>
</dbReference>
<dbReference type="RefSeq" id="WP_103080430.1">
    <property type="nucleotide sequence ID" value="NZ_CP021850.1"/>
</dbReference>
<dbReference type="KEGG" id="cthd:CDO33_19345"/>
<dbReference type="SUPFAM" id="SSF110395">
    <property type="entry name" value="CutC-like"/>
    <property type="match status" value="1"/>
</dbReference>